<feature type="domain" description="Pentraxin (PTX)" evidence="3">
    <location>
        <begin position="1"/>
        <end position="215"/>
    </location>
</feature>
<comment type="similarity">
    <text evidence="2">Belongs to the pentraxin family.</text>
</comment>
<proteinExistence type="inferred from homology"/>
<accession>A0ABV0QA98</accession>
<comment type="caution">
    <text evidence="1">Lacks conserved residue(s) required for the propagation of feature annotation.</text>
</comment>
<dbReference type="SMART" id="SM00159">
    <property type="entry name" value="PTX"/>
    <property type="match status" value="1"/>
</dbReference>
<comment type="subunit">
    <text evidence="2">Homopentamer. Pentaxin (or pentraxin) have a discoid arrangement of 5 non-covalently bound subunits.</text>
</comment>
<keyword evidence="5" id="KW-1185">Reference proteome</keyword>
<name>A0ABV0QA98_9TELE</name>
<dbReference type="PROSITE" id="PS51828">
    <property type="entry name" value="PTX_2"/>
    <property type="match status" value="1"/>
</dbReference>
<reference evidence="4 5" key="1">
    <citation type="submission" date="2021-06" db="EMBL/GenBank/DDBJ databases">
        <authorList>
            <person name="Palmer J.M."/>
        </authorList>
    </citation>
    <scope>NUCLEOTIDE SEQUENCE [LARGE SCALE GENOMIC DNA]</scope>
    <source>
        <strain evidence="4 5">XC_2019</strain>
        <tissue evidence="4">Muscle</tissue>
    </source>
</reference>
<evidence type="ECO:0000313" key="4">
    <source>
        <dbReference type="EMBL" id="MEQ2192716.1"/>
    </source>
</evidence>
<dbReference type="PANTHER" id="PTHR46943">
    <property type="entry name" value="PENTRAXIN-RELATED PROTEIN PTX3"/>
    <property type="match status" value="1"/>
</dbReference>
<evidence type="ECO:0000256" key="1">
    <source>
        <dbReference type="PROSITE-ProRule" id="PRU01172"/>
    </source>
</evidence>
<comment type="subcellular location">
    <subcellularLocation>
        <location evidence="2">Secreted</location>
    </subcellularLocation>
</comment>
<keyword evidence="2" id="KW-0106">Calcium</keyword>
<protein>
    <recommendedName>
        <fullName evidence="2">Pentraxin family member</fullName>
    </recommendedName>
</protein>
<dbReference type="InterPro" id="IPR042837">
    <property type="entry name" value="PTX3"/>
</dbReference>
<sequence>MALLFPMRSRRIYTAIIPDVPLSLSAFTICMWVKPTSVFNKTVLFSYGHRQNSFEIQLVFAQTSALFTVGEKANLVEARSVVSQGRWIHLCGAWSSREGQSTLWVGGKKVASSPRMAKGHIVPEGGSLQLGQEKNGCCPLSPTSGSGVAGFEGGFNPKLAFVGKMTGVNMWDTVLSEEEISHLADQRGQGCQHRGNMVTWGVTEMVPHGGAQFTY</sequence>
<evidence type="ECO:0000259" key="3">
    <source>
        <dbReference type="PROSITE" id="PS51828"/>
    </source>
</evidence>
<keyword evidence="2" id="KW-0479">Metal-binding</keyword>
<dbReference type="Pfam" id="PF00354">
    <property type="entry name" value="Pentaxin"/>
    <property type="match status" value="1"/>
</dbReference>
<dbReference type="PRINTS" id="PR00895">
    <property type="entry name" value="PENTAXIN"/>
</dbReference>
<dbReference type="Gene3D" id="2.60.120.200">
    <property type="match status" value="1"/>
</dbReference>
<evidence type="ECO:0000313" key="5">
    <source>
        <dbReference type="Proteomes" id="UP001434883"/>
    </source>
</evidence>
<comment type="cofactor">
    <cofactor evidence="2">
        <name>Ca(2+)</name>
        <dbReference type="ChEBI" id="CHEBI:29108"/>
    </cofactor>
    <text evidence="2">Binds 2 calcium ions per subunit.</text>
</comment>
<dbReference type="InterPro" id="IPR001759">
    <property type="entry name" value="PTX_dom"/>
</dbReference>
<gene>
    <name evidence="4" type="ORF">XENOCAPTIV_016036</name>
</gene>
<dbReference type="PANTHER" id="PTHR46943:SF1">
    <property type="entry name" value="PENTRAXIN-RELATED PROTEIN PTX3"/>
    <property type="match status" value="1"/>
</dbReference>
<evidence type="ECO:0000256" key="2">
    <source>
        <dbReference type="RuleBase" id="RU362112"/>
    </source>
</evidence>
<dbReference type="EMBL" id="JAHRIN010003326">
    <property type="protein sequence ID" value="MEQ2192716.1"/>
    <property type="molecule type" value="Genomic_DNA"/>
</dbReference>
<organism evidence="4 5">
    <name type="scientific">Xenoophorus captivus</name>
    <dbReference type="NCBI Taxonomy" id="1517983"/>
    <lineage>
        <taxon>Eukaryota</taxon>
        <taxon>Metazoa</taxon>
        <taxon>Chordata</taxon>
        <taxon>Craniata</taxon>
        <taxon>Vertebrata</taxon>
        <taxon>Euteleostomi</taxon>
        <taxon>Actinopterygii</taxon>
        <taxon>Neopterygii</taxon>
        <taxon>Teleostei</taxon>
        <taxon>Neoteleostei</taxon>
        <taxon>Acanthomorphata</taxon>
        <taxon>Ovalentaria</taxon>
        <taxon>Atherinomorphae</taxon>
        <taxon>Cyprinodontiformes</taxon>
        <taxon>Goodeidae</taxon>
        <taxon>Xenoophorus</taxon>
    </lineage>
</organism>
<comment type="caution">
    <text evidence="4">The sequence shown here is derived from an EMBL/GenBank/DDBJ whole genome shotgun (WGS) entry which is preliminary data.</text>
</comment>
<dbReference type="Proteomes" id="UP001434883">
    <property type="component" value="Unassembled WGS sequence"/>
</dbReference>
<dbReference type="SUPFAM" id="SSF49899">
    <property type="entry name" value="Concanavalin A-like lectins/glucanases"/>
    <property type="match status" value="1"/>
</dbReference>
<dbReference type="InterPro" id="IPR013320">
    <property type="entry name" value="ConA-like_dom_sf"/>
</dbReference>